<keyword evidence="1" id="KW-0812">Transmembrane</keyword>
<dbReference type="PANTHER" id="PTHR12741:SF67">
    <property type="entry name" value="CALLOSE SYNTHASE 10"/>
    <property type="match status" value="1"/>
</dbReference>
<evidence type="ECO:0000256" key="1">
    <source>
        <dbReference type="SAM" id="Phobius"/>
    </source>
</evidence>
<gene>
    <name evidence="3" type="ORF">K2173_024598</name>
</gene>
<proteinExistence type="predicted"/>
<dbReference type="InterPro" id="IPR027417">
    <property type="entry name" value="P-loop_NTPase"/>
</dbReference>
<evidence type="ECO:0000259" key="2">
    <source>
        <dbReference type="Pfam" id="PF00485"/>
    </source>
</evidence>
<dbReference type="EMBL" id="JAIWQS010000009">
    <property type="protein sequence ID" value="KAJ8756051.1"/>
    <property type="molecule type" value="Genomic_DNA"/>
</dbReference>
<organism evidence="3 4">
    <name type="scientific">Erythroxylum novogranatense</name>
    <dbReference type="NCBI Taxonomy" id="1862640"/>
    <lineage>
        <taxon>Eukaryota</taxon>
        <taxon>Viridiplantae</taxon>
        <taxon>Streptophyta</taxon>
        <taxon>Embryophyta</taxon>
        <taxon>Tracheophyta</taxon>
        <taxon>Spermatophyta</taxon>
        <taxon>Magnoliopsida</taxon>
        <taxon>eudicotyledons</taxon>
        <taxon>Gunneridae</taxon>
        <taxon>Pentapetalae</taxon>
        <taxon>rosids</taxon>
        <taxon>fabids</taxon>
        <taxon>Malpighiales</taxon>
        <taxon>Erythroxylaceae</taxon>
        <taxon>Erythroxylum</taxon>
    </lineage>
</organism>
<comment type="caution">
    <text evidence="3">The sequence shown here is derived from an EMBL/GenBank/DDBJ whole genome shotgun (WGS) entry which is preliminary data.</text>
</comment>
<sequence>MYYVEYVLFWLLIFACKFTFAYFLQIKPLVKPTNIIRDLPSMQYSWRDLISKTQYDLFYHSLRGEKLEKVHEYNFDHPDSFNTDLLLSCMEELKNGQAVSKPNYDFKTHKRTDHGLLVNP</sequence>
<accession>A0AAV8SUR3</accession>
<dbReference type="InterPro" id="IPR006083">
    <property type="entry name" value="PRK/URK"/>
</dbReference>
<dbReference type="GO" id="GO:0005886">
    <property type="term" value="C:plasma membrane"/>
    <property type="evidence" value="ECO:0007669"/>
    <property type="project" value="TreeGrafter"/>
</dbReference>
<keyword evidence="1" id="KW-1133">Transmembrane helix</keyword>
<dbReference type="Proteomes" id="UP001159364">
    <property type="component" value="Linkage Group LG09"/>
</dbReference>
<evidence type="ECO:0000313" key="4">
    <source>
        <dbReference type="Proteomes" id="UP001159364"/>
    </source>
</evidence>
<keyword evidence="4" id="KW-1185">Reference proteome</keyword>
<dbReference type="PANTHER" id="PTHR12741">
    <property type="entry name" value="LYST-INTERACTING PROTEIN LIP5 DOPAMINE RESPONSIVE PROTEIN DRG-1"/>
    <property type="match status" value="1"/>
</dbReference>
<keyword evidence="1" id="KW-0472">Membrane</keyword>
<dbReference type="Pfam" id="PF00485">
    <property type="entry name" value="PRK"/>
    <property type="match status" value="1"/>
</dbReference>
<name>A0AAV8SUR3_9ROSI</name>
<feature type="domain" description="Phosphoribulokinase/uridine kinase" evidence="2">
    <location>
        <begin position="48"/>
        <end position="112"/>
    </location>
</feature>
<dbReference type="GO" id="GO:0046527">
    <property type="term" value="F:glucosyltransferase activity"/>
    <property type="evidence" value="ECO:0007669"/>
    <property type="project" value="TreeGrafter"/>
</dbReference>
<dbReference type="GO" id="GO:0005524">
    <property type="term" value="F:ATP binding"/>
    <property type="evidence" value="ECO:0007669"/>
    <property type="project" value="InterPro"/>
</dbReference>
<protein>
    <recommendedName>
        <fullName evidence="2">Phosphoribulokinase/uridine kinase domain-containing protein</fullName>
    </recommendedName>
</protein>
<dbReference type="Gene3D" id="3.40.50.300">
    <property type="entry name" value="P-loop containing nucleotide triphosphate hydrolases"/>
    <property type="match status" value="1"/>
</dbReference>
<evidence type="ECO:0000313" key="3">
    <source>
        <dbReference type="EMBL" id="KAJ8756051.1"/>
    </source>
</evidence>
<dbReference type="GO" id="GO:0016301">
    <property type="term" value="F:kinase activity"/>
    <property type="evidence" value="ECO:0007669"/>
    <property type="project" value="InterPro"/>
</dbReference>
<reference evidence="3 4" key="1">
    <citation type="submission" date="2021-09" db="EMBL/GenBank/DDBJ databases">
        <title>Genomic insights and catalytic innovation underlie evolution of tropane alkaloids biosynthesis.</title>
        <authorList>
            <person name="Wang Y.-J."/>
            <person name="Tian T."/>
            <person name="Huang J.-P."/>
            <person name="Huang S.-X."/>
        </authorList>
    </citation>
    <scope>NUCLEOTIDE SEQUENCE [LARGE SCALE GENOMIC DNA]</scope>
    <source>
        <strain evidence="3">KIB-2018</strain>
        <tissue evidence="3">Leaf</tissue>
    </source>
</reference>
<feature type="transmembrane region" description="Helical" evidence="1">
    <location>
        <begin position="6"/>
        <end position="24"/>
    </location>
</feature>
<dbReference type="AlphaFoldDB" id="A0AAV8SUR3"/>